<dbReference type="EC" id="2.7.13.3" evidence="2"/>
<feature type="domain" description="PAS" evidence="9">
    <location>
        <begin position="300"/>
        <end position="355"/>
    </location>
</feature>
<evidence type="ECO:0000256" key="5">
    <source>
        <dbReference type="ARBA" id="ARBA00022777"/>
    </source>
</evidence>
<dbReference type="InterPro" id="IPR003594">
    <property type="entry name" value="HATPase_dom"/>
</dbReference>
<dbReference type="Pfam" id="PF00989">
    <property type="entry name" value="PAS"/>
    <property type="match status" value="1"/>
</dbReference>
<accession>A0A7C1FTM7</accession>
<dbReference type="GO" id="GO:0000155">
    <property type="term" value="F:phosphorelay sensor kinase activity"/>
    <property type="evidence" value="ECO:0007669"/>
    <property type="project" value="InterPro"/>
</dbReference>
<evidence type="ECO:0000256" key="1">
    <source>
        <dbReference type="ARBA" id="ARBA00000085"/>
    </source>
</evidence>
<dbReference type="InterPro" id="IPR036097">
    <property type="entry name" value="HisK_dim/P_sf"/>
</dbReference>
<dbReference type="PANTHER" id="PTHR43711">
    <property type="entry name" value="TWO-COMPONENT HISTIDINE KINASE"/>
    <property type="match status" value="1"/>
</dbReference>
<dbReference type="SUPFAM" id="SSF47384">
    <property type="entry name" value="Homodimeric domain of signal transducing histidine kinase"/>
    <property type="match status" value="1"/>
</dbReference>
<feature type="domain" description="Histidine kinase" evidence="8">
    <location>
        <begin position="426"/>
        <end position="657"/>
    </location>
</feature>
<dbReference type="SMART" id="SM00387">
    <property type="entry name" value="HATPase_c"/>
    <property type="match status" value="1"/>
</dbReference>
<dbReference type="Gene3D" id="1.10.287.130">
    <property type="match status" value="1"/>
</dbReference>
<dbReference type="PROSITE" id="PS50112">
    <property type="entry name" value="PAS"/>
    <property type="match status" value="1"/>
</dbReference>
<dbReference type="InterPro" id="IPR004358">
    <property type="entry name" value="Sig_transdc_His_kin-like_C"/>
</dbReference>
<gene>
    <name evidence="10" type="ORF">ENQ20_07215</name>
</gene>
<reference evidence="10" key="1">
    <citation type="journal article" date="2020" name="mSystems">
        <title>Genome- and Community-Level Interaction Insights into Carbon Utilization and Element Cycling Functions of Hydrothermarchaeota in Hydrothermal Sediment.</title>
        <authorList>
            <person name="Zhou Z."/>
            <person name="Liu Y."/>
            <person name="Xu W."/>
            <person name="Pan J."/>
            <person name="Luo Z.H."/>
            <person name="Li M."/>
        </authorList>
    </citation>
    <scope>NUCLEOTIDE SEQUENCE [LARGE SCALE GENOMIC DNA]</scope>
    <source>
        <strain evidence="10">SpSt-289</strain>
    </source>
</reference>
<dbReference type="AlphaFoldDB" id="A0A7C1FTM7"/>
<dbReference type="InterPro" id="IPR003661">
    <property type="entry name" value="HisK_dim/P_dom"/>
</dbReference>
<keyword evidence="7" id="KW-1133">Transmembrane helix</keyword>
<keyword evidence="6" id="KW-0902">Two-component regulatory system</keyword>
<dbReference type="InterPro" id="IPR036890">
    <property type="entry name" value="HATPase_C_sf"/>
</dbReference>
<dbReference type="SUPFAM" id="SSF55874">
    <property type="entry name" value="ATPase domain of HSP90 chaperone/DNA topoisomerase II/histidine kinase"/>
    <property type="match status" value="1"/>
</dbReference>
<dbReference type="CDD" id="cd00082">
    <property type="entry name" value="HisKA"/>
    <property type="match status" value="1"/>
</dbReference>
<evidence type="ECO:0000259" key="8">
    <source>
        <dbReference type="PROSITE" id="PS50109"/>
    </source>
</evidence>
<dbReference type="PRINTS" id="PR00344">
    <property type="entry name" value="BCTRLSENSOR"/>
</dbReference>
<keyword evidence="4" id="KW-0808">Transferase</keyword>
<keyword evidence="7" id="KW-0472">Membrane</keyword>
<dbReference type="InterPro" id="IPR000014">
    <property type="entry name" value="PAS"/>
</dbReference>
<comment type="catalytic activity">
    <reaction evidence="1">
        <text>ATP + protein L-histidine = ADP + protein N-phospho-L-histidine.</text>
        <dbReference type="EC" id="2.7.13.3"/>
    </reaction>
</comment>
<keyword evidence="3" id="KW-0597">Phosphoprotein</keyword>
<organism evidence="10">
    <name type="scientific">Caldilinea aerophila</name>
    <dbReference type="NCBI Taxonomy" id="133453"/>
    <lineage>
        <taxon>Bacteria</taxon>
        <taxon>Bacillati</taxon>
        <taxon>Chloroflexota</taxon>
        <taxon>Caldilineae</taxon>
        <taxon>Caldilineales</taxon>
        <taxon>Caldilineaceae</taxon>
        <taxon>Caldilinea</taxon>
    </lineage>
</organism>
<dbReference type="EMBL" id="DSMG01000077">
    <property type="protein sequence ID" value="HDX31271.1"/>
    <property type="molecule type" value="Genomic_DNA"/>
</dbReference>
<dbReference type="PROSITE" id="PS50109">
    <property type="entry name" value="HIS_KIN"/>
    <property type="match status" value="1"/>
</dbReference>
<proteinExistence type="predicted"/>
<dbReference type="SUPFAM" id="SSF55785">
    <property type="entry name" value="PYP-like sensor domain (PAS domain)"/>
    <property type="match status" value="1"/>
</dbReference>
<evidence type="ECO:0000259" key="9">
    <source>
        <dbReference type="PROSITE" id="PS50112"/>
    </source>
</evidence>
<dbReference type="InterPro" id="IPR050736">
    <property type="entry name" value="Sensor_HK_Regulatory"/>
</dbReference>
<evidence type="ECO:0000256" key="7">
    <source>
        <dbReference type="SAM" id="Phobius"/>
    </source>
</evidence>
<sequence length="657" mass="70818">MATFFRRSLNARLIAVVAGVVLFALMAANAAAFLILRNQLEQQSQNALALGERTALFVLDERMRTLNALAVVLSQRPTLQRLLRDKAYAELSDFLDDFRIQGDLDWVVACSRDGAILSASNLPQGESVCSLPGAGYWHVGGSPTLVGIGEVPGQDRSFVMIAQEIDATFLKAVASASGLEHGLVSDGERLVATWLVPTAVGQVKGVERLVDANGVQHLVRYAAIKTGASTLLLESALPIFGQAAAERRTLILLTVSTLITAAVVIVVAVLGVRLVNAPIVAVLQRSADALSAAEAERVSALESLDTLIQSIVEGVIMTDDKGVVQFFSAGAERILKLSAENAIGMRIEQLLQNEEGELFSGETLLAAPGASQLLELRTCTGERITVAVSATRIGRPGEARSVNAYLVRDVTEEEALQRLRSYFLASISHEFRTPLSALRASLELLVNEENPLDLAESRQLLRPAYLSVVGLQTLIDNLLISSAIEAGRFSLHFREVDLRVILADAVRVVMPLLERRQQPLIVELPATPVLVRGDAVHLTQALVNLLTNAGKYSPVGSPVEVTISLRIEGKDEGKEGESAPQRIVRVAVADKGPGVDPALRSEIFRRFVRRHDSEREQYGVGLGLYVAKTAITAHGGSIDVENHPEGGSLFWFELKAI</sequence>
<dbReference type="InterPro" id="IPR013767">
    <property type="entry name" value="PAS_fold"/>
</dbReference>
<dbReference type="CDD" id="cd00130">
    <property type="entry name" value="PAS"/>
    <property type="match status" value="1"/>
</dbReference>
<dbReference type="InterPro" id="IPR005467">
    <property type="entry name" value="His_kinase_dom"/>
</dbReference>
<evidence type="ECO:0000256" key="6">
    <source>
        <dbReference type="ARBA" id="ARBA00023012"/>
    </source>
</evidence>
<dbReference type="PANTHER" id="PTHR43711:SF31">
    <property type="entry name" value="HISTIDINE KINASE"/>
    <property type="match status" value="1"/>
</dbReference>
<keyword evidence="7" id="KW-0812">Transmembrane</keyword>
<keyword evidence="5" id="KW-0418">Kinase</keyword>
<dbReference type="InterPro" id="IPR035965">
    <property type="entry name" value="PAS-like_dom_sf"/>
</dbReference>
<comment type="caution">
    <text evidence="10">The sequence shown here is derived from an EMBL/GenBank/DDBJ whole genome shotgun (WGS) entry which is preliminary data.</text>
</comment>
<dbReference type="SMART" id="SM00091">
    <property type="entry name" value="PAS"/>
    <property type="match status" value="1"/>
</dbReference>
<evidence type="ECO:0000256" key="4">
    <source>
        <dbReference type="ARBA" id="ARBA00022679"/>
    </source>
</evidence>
<dbReference type="SMART" id="SM00388">
    <property type="entry name" value="HisKA"/>
    <property type="match status" value="1"/>
</dbReference>
<protein>
    <recommendedName>
        <fullName evidence="2">histidine kinase</fullName>
        <ecNumber evidence="2">2.7.13.3</ecNumber>
    </recommendedName>
</protein>
<dbReference type="Pfam" id="PF02518">
    <property type="entry name" value="HATPase_c"/>
    <property type="match status" value="1"/>
</dbReference>
<evidence type="ECO:0000256" key="3">
    <source>
        <dbReference type="ARBA" id="ARBA00022553"/>
    </source>
</evidence>
<dbReference type="Gene3D" id="3.30.450.20">
    <property type="entry name" value="PAS domain"/>
    <property type="match status" value="1"/>
</dbReference>
<dbReference type="Gene3D" id="3.30.565.10">
    <property type="entry name" value="Histidine kinase-like ATPase, C-terminal domain"/>
    <property type="match status" value="1"/>
</dbReference>
<dbReference type="Pfam" id="PF00512">
    <property type="entry name" value="HisKA"/>
    <property type="match status" value="1"/>
</dbReference>
<name>A0A7C1FTM7_9CHLR</name>
<evidence type="ECO:0000313" key="10">
    <source>
        <dbReference type="EMBL" id="HDX31271.1"/>
    </source>
</evidence>
<dbReference type="NCBIfam" id="TIGR00229">
    <property type="entry name" value="sensory_box"/>
    <property type="match status" value="1"/>
</dbReference>
<feature type="transmembrane region" description="Helical" evidence="7">
    <location>
        <begin position="250"/>
        <end position="275"/>
    </location>
</feature>
<evidence type="ECO:0000256" key="2">
    <source>
        <dbReference type="ARBA" id="ARBA00012438"/>
    </source>
</evidence>
<dbReference type="CDD" id="cd00075">
    <property type="entry name" value="HATPase"/>
    <property type="match status" value="1"/>
</dbReference>